<keyword evidence="2" id="KW-1185">Reference proteome</keyword>
<reference evidence="1 2" key="1">
    <citation type="submission" date="2023-06" db="EMBL/GenBank/DDBJ databases">
        <title>Azospirillum isscasensis sp.nov, a bacterium isolated from rhizosphere soil of rice.</title>
        <authorList>
            <person name="Wang H."/>
        </authorList>
    </citation>
    <scope>NUCLEOTIDE SEQUENCE [LARGE SCALE GENOMIC DNA]</scope>
    <source>
        <strain evidence="1 2">C340-1</strain>
    </source>
</reference>
<accession>A0ABU0WC75</accession>
<sequence length="918" mass="100979">MAINGCIDLFRNGELHGWVSGAGEMPLIVEIDGKFAGITRADVDRPDVIEAGYASGSSGFVFAVPPEFIDGQEHQVVVRVTGQEVKIAGSVILAADVRAQRHGARGSRAAVVCWDLAHNPAGRAFVLAQLLERLFERVDLIGPLFPRFGRSVWPPLAQQPNLSIVHAPVASFEDLAKLGDRAEATKYDFVHICKPRWPSLYLGWRLAVRSQCQVALDIDDHELSFFPASKGSEEADALSVLRRIRQGEIEPYEMEGTAACEALIRCFPMRTVSNVALQNRFGGTIIRHARSESDFNPLRYDRDTVRRSLGYGSTDRVISFIGTVRKHKGVLPLAKAIAAMDDPRVKLCLIGPIEDPDMRSELRRLLGSAVAIHEGVSFSRLPSVVVAADLVVLPQDGASGMAAYQIPAKMTDALAMGVPVIVEDLPPFADLKGIPGIILREKRPLFMQIADVLANLPSRTAVRDGFLAEFSTARVAERLEHCLSTAPAADEEDQRAVSAAMLGDDAALPCPVQVCAPRALRRPGRDVVFLWRQNDSGLFGRRSDMIAKYLLRTGGAGRIFHFDASIDLNTLNRLGNHAQSRYSANRLIYENTLSRWLGLADDFLTKRFTYIHDERGRSFMGQALPRKSDLTEIYRKTFQSHGVSQEALLWVCPVTFDFEHIVSARRFTHVAADLIDDQRAFDISDACKLKLQSNYEIVLSAAAMVFANCHGVVKNFMPLIKSPVHVVSNASERLSPTALDAIDLFPGEDVLRIGYVGDMRDRFDVEAVSKLAQADPRYRIVLVGPTGGNRVVEALGRNHNVTVTGPLRYEVARQVAAGFDIAIVPHLRNALTETMNPLKVYLFEALGLPVVAIGIDNIDHAPSDLTVVQDHETFLQAVAATAARIQERIVRYVPNGGGVYWDHNVAQISRILDHSLQG</sequence>
<dbReference type="EC" id="2.4.-.-" evidence="1"/>
<evidence type="ECO:0000313" key="1">
    <source>
        <dbReference type="EMBL" id="MDQ2101785.1"/>
    </source>
</evidence>
<proteinExistence type="predicted"/>
<dbReference type="Pfam" id="PF13692">
    <property type="entry name" value="Glyco_trans_1_4"/>
    <property type="match status" value="2"/>
</dbReference>
<dbReference type="Gene3D" id="3.40.50.2000">
    <property type="entry name" value="Glycogen Phosphorylase B"/>
    <property type="match status" value="2"/>
</dbReference>
<dbReference type="Proteomes" id="UP001227317">
    <property type="component" value="Unassembled WGS sequence"/>
</dbReference>
<comment type="caution">
    <text evidence="1">The sequence shown here is derived from an EMBL/GenBank/DDBJ whole genome shotgun (WGS) entry which is preliminary data.</text>
</comment>
<organism evidence="1 2">
    <name type="scientific">Azospirillum isscasi</name>
    <dbReference type="NCBI Taxonomy" id="3053926"/>
    <lineage>
        <taxon>Bacteria</taxon>
        <taxon>Pseudomonadati</taxon>
        <taxon>Pseudomonadota</taxon>
        <taxon>Alphaproteobacteria</taxon>
        <taxon>Rhodospirillales</taxon>
        <taxon>Azospirillaceae</taxon>
        <taxon>Azospirillum</taxon>
    </lineage>
</organism>
<name>A0ABU0WC75_9PROT</name>
<keyword evidence="1" id="KW-0808">Transferase</keyword>
<dbReference type="SUPFAM" id="SSF53756">
    <property type="entry name" value="UDP-Glycosyltransferase/glycogen phosphorylase"/>
    <property type="match status" value="2"/>
</dbReference>
<dbReference type="GO" id="GO:0016757">
    <property type="term" value="F:glycosyltransferase activity"/>
    <property type="evidence" value="ECO:0007669"/>
    <property type="project" value="UniProtKB-KW"/>
</dbReference>
<dbReference type="RefSeq" id="WP_306703789.1">
    <property type="nucleotide sequence ID" value="NZ_JAUJFI010000008.1"/>
</dbReference>
<keyword evidence="1" id="KW-0328">Glycosyltransferase</keyword>
<protein>
    <submittedName>
        <fullName evidence="1">Glycosyltransferase</fullName>
        <ecNumber evidence="1">2.4.-.-</ecNumber>
    </submittedName>
</protein>
<dbReference type="PANTHER" id="PTHR12526">
    <property type="entry name" value="GLYCOSYLTRANSFERASE"/>
    <property type="match status" value="1"/>
</dbReference>
<evidence type="ECO:0000313" key="2">
    <source>
        <dbReference type="Proteomes" id="UP001227317"/>
    </source>
</evidence>
<gene>
    <name evidence="1" type="ORF">QSG27_03650</name>
</gene>
<dbReference type="EMBL" id="JAUJFI010000008">
    <property type="protein sequence ID" value="MDQ2101785.1"/>
    <property type="molecule type" value="Genomic_DNA"/>
</dbReference>